<dbReference type="SUPFAM" id="SSF48600">
    <property type="entry name" value="Chorismate mutase II"/>
    <property type="match status" value="1"/>
</dbReference>
<protein>
    <recommendedName>
        <fullName evidence="2">chorismate mutase</fullName>
        <ecNumber evidence="2">5.4.99.5</ecNumber>
    </recommendedName>
</protein>
<dbReference type="GO" id="GO:0004106">
    <property type="term" value="F:chorismate mutase activity"/>
    <property type="evidence" value="ECO:0007669"/>
    <property type="project" value="UniProtKB-EC"/>
</dbReference>
<dbReference type="InterPro" id="IPR036263">
    <property type="entry name" value="Chorismate_II_sf"/>
</dbReference>
<evidence type="ECO:0000256" key="3">
    <source>
        <dbReference type="ARBA" id="ARBA00023235"/>
    </source>
</evidence>
<keyword evidence="3" id="KW-0413">Isomerase</keyword>
<proteinExistence type="predicted"/>
<dbReference type="PANTHER" id="PTHR21145">
    <property type="entry name" value="CHORISMATE MUTASE"/>
    <property type="match status" value="1"/>
</dbReference>
<dbReference type="EC" id="5.4.99.5" evidence="2"/>
<accession>A0A2P2K1V0</accession>
<dbReference type="Gene3D" id="1.10.590.10">
    <property type="entry name" value="Chorismate mutase, AroQ class superfamily, eukaryotic"/>
    <property type="match status" value="1"/>
</dbReference>
<dbReference type="PANTHER" id="PTHR21145:SF0">
    <property type="entry name" value="CHORISMATE MUTASE 1, CHLOROPLASTIC"/>
    <property type="match status" value="1"/>
</dbReference>
<dbReference type="GO" id="GO:0009073">
    <property type="term" value="P:aromatic amino acid family biosynthetic process"/>
    <property type="evidence" value="ECO:0007669"/>
    <property type="project" value="InterPro"/>
</dbReference>
<evidence type="ECO:0000313" key="4">
    <source>
        <dbReference type="EMBL" id="MBW99691.1"/>
    </source>
</evidence>
<dbReference type="InterPro" id="IPR008238">
    <property type="entry name" value="Chorismate_mutase_AroQ_euk"/>
</dbReference>
<evidence type="ECO:0000256" key="1">
    <source>
        <dbReference type="ARBA" id="ARBA00000824"/>
    </source>
</evidence>
<dbReference type="PROSITE" id="PS51169">
    <property type="entry name" value="CHORISMATE_MUT_3"/>
    <property type="match status" value="1"/>
</dbReference>
<evidence type="ECO:0000256" key="2">
    <source>
        <dbReference type="ARBA" id="ARBA00012404"/>
    </source>
</evidence>
<dbReference type="GO" id="GO:0046417">
    <property type="term" value="P:chorismate metabolic process"/>
    <property type="evidence" value="ECO:0007669"/>
    <property type="project" value="InterPro"/>
</dbReference>
<dbReference type="UniPathway" id="UPA00120">
    <property type="reaction ID" value="UER00203"/>
</dbReference>
<sequence length="235" mass="26806">MEAKLLRTSFPALQSPNASKFPSQISTLALQTRKPAILRSSLEKGRVLSLRVFASSTELAKKERVDESENLKLENIRQSLIRQEDSIIFCLLERSQYCYNADTYDPDAFAMEGFSGSLVEYLLKKTEMLHAQVGRYKSPDEHPFFPDDLPEPLLPPLQYLQVLQPIADTINVNRKVWDLYFRDLIPRLVREGNDGNCGSAALCDTICLQVCVQFNLSSFLMILWLIWNLILNCKG</sequence>
<dbReference type="InterPro" id="IPR037039">
    <property type="entry name" value="CM_AroQ_sf_eucaryotic"/>
</dbReference>
<dbReference type="GO" id="GO:0005737">
    <property type="term" value="C:cytoplasm"/>
    <property type="evidence" value="ECO:0007669"/>
    <property type="project" value="TreeGrafter"/>
</dbReference>
<organism evidence="4">
    <name type="scientific">Rhizophora mucronata</name>
    <name type="common">Asiatic mangrove</name>
    <dbReference type="NCBI Taxonomy" id="61149"/>
    <lineage>
        <taxon>Eukaryota</taxon>
        <taxon>Viridiplantae</taxon>
        <taxon>Streptophyta</taxon>
        <taxon>Embryophyta</taxon>
        <taxon>Tracheophyta</taxon>
        <taxon>Spermatophyta</taxon>
        <taxon>Magnoliopsida</taxon>
        <taxon>eudicotyledons</taxon>
        <taxon>Gunneridae</taxon>
        <taxon>Pentapetalae</taxon>
        <taxon>rosids</taxon>
        <taxon>fabids</taxon>
        <taxon>Malpighiales</taxon>
        <taxon>Rhizophoraceae</taxon>
        <taxon>Rhizophora</taxon>
    </lineage>
</organism>
<dbReference type="EMBL" id="GGEC01019208">
    <property type="protein sequence ID" value="MBW99691.1"/>
    <property type="molecule type" value="Transcribed_RNA"/>
</dbReference>
<comment type="catalytic activity">
    <reaction evidence="1">
        <text>chorismate = prephenate</text>
        <dbReference type="Rhea" id="RHEA:13897"/>
        <dbReference type="ChEBI" id="CHEBI:29748"/>
        <dbReference type="ChEBI" id="CHEBI:29934"/>
        <dbReference type="EC" id="5.4.99.5"/>
    </reaction>
</comment>
<reference evidence="4" key="1">
    <citation type="submission" date="2018-02" db="EMBL/GenBank/DDBJ databases">
        <title>Rhizophora mucronata_Transcriptome.</title>
        <authorList>
            <person name="Meera S.P."/>
            <person name="Sreeshan A."/>
            <person name="Augustine A."/>
        </authorList>
    </citation>
    <scope>NUCLEOTIDE SEQUENCE</scope>
    <source>
        <tissue evidence="4">Leaf</tissue>
    </source>
</reference>
<dbReference type="NCBIfam" id="TIGR01802">
    <property type="entry name" value="CM_pl-yst"/>
    <property type="match status" value="1"/>
</dbReference>
<name>A0A2P2K1V0_RHIMU</name>
<dbReference type="AlphaFoldDB" id="A0A2P2K1V0"/>